<reference evidence="6" key="4">
    <citation type="submission" date="2025-09" db="UniProtKB">
        <authorList>
            <consortium name="Ensembl"/>
        </authorList>
    </citation>
    <scope>IDENTIFICATION</scope>
</reference>
<evidence type="ECO:0000256" key="4">
    <source>
        <dbReference type="SAM" id="SignalP"/>
    </source>
</evidence>
<keyword evidence="7" id="KW-1185">Reference proteome</keyword>
<dbReference type="GO" id="GO:0005886">
    <property type="term" value="C:plasma membrane"/>
    <property type="evidence" value="ECO:0007669"/>
    <property type="project" value="TreeGrafter"/>
</dbReference>
<dbReference type="Proteomes" id="UP000018467">
    <property type="component" value="Unassembled WGS sequence"/>
</dbReference>
<keyword evidence="2" id="KW-0812">Transmembrane</keyword>
<dbReference type="Ensembl" id="ENSAMXT00000036277.1">
    <property type="protein sequence ID" value="ENSAMXP00000040702.1"/>
    <property type="gene ID" value="ENSAMXG00000043722.1"/>
</dbReference>
<dbReference type="InterPro" id="IPR050671">
    <property type="entry name" value="CD300_family_receptors"/>
</dbReference>
<comment type="subcellular location">
    <subcellularLocation>
        <location evidence="1">Membrane</location>
    </subcellularLocation>
</comment>
<keyword evidence="4" id="KW-0732">Signal</keyword>
<keyword evidence="3" id="KW-0472">Membrane</keyword>
<dbReference type="AlphaFoldDB" id="A0A3B1JE70"/>
<dbReference type="Gene3D" id="2.60.40.10">
    <property type="entry name" value="Immunoglobulins"/>
    <property type="match status" value="1"/>
</dbReference>
<dbReference type="PROSITE" id="PS50835">
    <property type="entry name" value="IG_LIKE"/>
    <property type="match status" value="1"/>
</dbReference>
<dbReference type="PANTHER" id="PTHR11860:SF118">
    <property type="entry name" value="CMRF35-LIKE MOLECULE 3-RELATED"/>
    <property type="match status" value="1"/>
</dbReference>
<sequence length="127" mass="14513">PFLIVKLVNWSLLSGGEAFSEVSGYSGGGVLIKCKYDKEQRSNPKYFCKDSIGCTKQISTEVKNKWVNKGRFSLIDNTSSAEFWVMIRELTVEDSGTYQCRVAVEWRPDNRAKMELKIHEGEYLPHL</sequence>
<reference evidence="7" key="2">
    <citation type="journal article" date="2014" name="Nat. Commun.">
        <title>The cavefish genome reveals candidate genes for eye loss.</title>
        <authorList>
            <person name="McGaugh S.E."/>
            <person name="Gross J.B."/>
            <person name="Aken B."/>
            <person name="Blin M."/>
            <person name="Borowsky R."/>
            <person name="Chalopin D."/>
            <person name="Hinaux H."/>
            <person name="Jeffery W.R."/>
            <person name="Keene A."/>
            <person name="Ma L."/>
            <person name="Minx P."/>
            <person name="Murphy D."/>
            <person name="O'Quin K.E."/>
            <person name="Retaux S."/>
            <person name="Rohner N."/>
            <person name="Searle S.M."/>
            <person name="Stahl B.A."/>
            <person name="Tabin C."/>
            <person name="Volff J.N."/>
            <person name="Yoshizawa M."/>
            <person name="Warren W.C."/>
        </authorList>
    </citation>
    <scope>NUCLEOTIDE SEQUENCE [LARGE SCALE GENOMIC DNA]</scope>
    <source>
        <strain evidence="7">female</strain>
    </source>
</reference>
<reference evidence="7" key="1">
    <citation type="submission" date="2013-03" db="EMBL/GenBank/DDBJ databases">
        <authorList>
            <person name="Jeffery W."/>
            <person name="Warren W."/>
            <person name="Wilson R.K."/>
        </authorList>
    </citation>
    <scope>NUCLEOTIDE SEQUENCE</scope>
    <source>
        <strain evidence="7">female</strain>
    </source>
</reference>
<evidence type="ECO:0000256" key="1">
    <source>
        <dbReference type="ARBA" id="ARBA00004370"/>
    </source>
</evidence>
<evidence type="ECO:0000256" key="2">
    <source>
        <dbReference type="ARBA" id="ARBA00022692"/>
    </source>
</evidence>
<feature type="domain" description="Ig-like" evidence="5">
    <location>
        <begin position="1"/>
        <end position="102"/>
    </location>
</feature>
<protein>
    <recommendedName>
        <fullName evidence="5">Ig-like domain-containing protein</fullName>
    </recommendedName>
</protein>
<reference evidence="6" key="3">
    <citation type="submission" date="2025-08" db="UniProtKB">
        <authorList>
            <consortium name="Ensembl"/>
        </authorList>
    </citation>
    <scope>IDENTIFICATION</scope>
</reference>
<organism evidence="6 7">
    <name type="scientific">Astyanax mexicanus</name>
    <name type="common">Blind cave fish</name>
    <name type="synonym">Astyanax fasciatus mexicanus</name>
    <dbReference type="NCBI Taxonomy" id="7994"/>
    <lineage>
        <taxon>Eukaryota</taxon>
        <taxon>Metazoa</taxon>
        <taxon>Chordata</taxon>
        <taxon>Craniata</taxon>
        <taxon>Vertebrata</taxon>
        <taxon>Euteleostomi</taxon>
        <taxon>Actinopterygii</taxon>
        <taxon>Neopterygii</taxon>
        <taxon>Teleostei</taxon>
        <taxon>Ostariophysi</taxon>
        <taxon>Characiformes</taxon>
        <taxon>Characoidei</taxon>
        <taxon>Acestrorhamphidae</taxon>
        <taxon>Acestrorhamphinae</taxon>
        <taxon>Astyanax</taxon>
    </lineage>
</organism>
<dbReference type="InterPro" id="IPR013783">
    <property type="entry name" value="Ig-like_fold"/>
</dbReference>
<dbReference type="PANTHER" id="PTHR11860">
    <property type="entry name" value="POLYMERIC-IMMUNOGLOBULIN RECEPTOR"/>
    <property type="match status" value="1"/>
</dbReference>
<proteinExistence type="predicted"/>
<dbReference type="Pfam" id="PF07686">
    <property type="entry name" value="V-set"/>
    <property type="match status" value="1"/>
</dbReference>
<dbReference type="CDD" id="cd05716">
    <property type="entry name" value="IgV_pIgR_like"/>
    <property type="match status" value="1"/>
</dbReference>
<dbReference type="InterPro" id="IPR007110">
    <property type="entry name" value="Ig-like_dom"/>
</dbReference>
<feature type="chain" id="PRO_5017373242" description="Ig-like domain-containing protein" evidence="4">
    <location>
        <begin position="19"/>
        <end position="127"/>
    </location>
</feature>
<dbReference type="GO" id="GO:0004888">
    <property type="term" value="F:transmembrane signaling receptor activity"/>
    <property type="evidence" value="ECO:0007669"/>
    <property type="project" value="TreeGrafter"/>
</dbReference>
<evidence type="ECO:0000259" key="5">
    <source>
        <dbReference type="PROSITE" id="PS50835"/>
    </source>
</evidence>
<accession>A0A3B1JE70</accession>
<evidence type="ECO:0000313" key="6">
    <source>
        <dbReference type="Ensembl" id="ENSAMXP00000040702.1"/>
    </source>
</evidence>
<dbReference type="GeneTree" id="ENSGT00950000182977"/>
<evidence type="ECO:0000313" key="7">
    <source>
        <dbReference type="Proteomes" id="UP000018467"/>
    </source>
</evidence>
<evidence type="ECO:0000256" key="3">
    <source>
        <dbReference type="ARBA" id="ARBA00023136"/>
    </source>
</evidence>
<name>A0A3B1JE70_ASTMX</name>
<dbReference type="InParanoid" id="A0A3B1JE70"/>
<feature type="signal peptide" evidence="4">
    <location>
        <begin position="1"/>
        <end position="18"/>
    </location>
</feature>
<dbReference type="InterPro" id="IPR036179">
    <property type="entry name" value="Ig-like_dom_sf"/>
</dbReference>
<dbReference type="Bgee" id="ENSAMXG00000043722">
    <property type="expression patterns" value="Expressed in zone of skin and 1 other cell type or tissue"/>
</dbReference>
<dbReference type="InterPro" id="IPR013106">
    <property type="entry name" value="Ig_V-set"/>
</dbReference>
<dbReference type="SUPFAM" id="SSF48726">
    <property type="entry name" value="Immunoglobulin"/>
    <property type="match status" value="1"/>
</dbReference>